<evidence type="ECO:0000256" key="4">
    <source>
        <dbReference type="ARBA" id="ARBA00023239"/>
    </source>
</evidence>
<gene>
    <name evidence="6" type="ORF">TM35_000102180</name>
</gene>
<evidence type="ECO:0000256" key="5">
    <source>
        <dbReference type="SAM" id="MobiDB-lite"/>
    </source>
</evidence>
<feature type="region of interest" description="Disordered" evidence="5">
    <location>
        <begin position="665"/>
        <end position="688"/>
    </location>
</feature>
<dbReference type="VEuPathDB" id="TriTrypDB:TM35_000102180"/>
<dbReference type="PANTHER" id="PTHR11999">
    <property type="entry name" value="GROUP II PYRIDOXAL-5-PHOSPHATE DECARBOXYLASE"/>
    <property type="match status" value="1"/>
</dbReference>
<feature type="compositionally biased region" description="Low complexity" evidence="5">
    <location>
        <begin position="381"/>
        <end position="396"/>
    </location>
</feature>
<keyword evidence="7" id="KW-1185">Reference proteome</keyword>
<name>A0A1X0P0L1_9TRYP</name>
<evidence type="ECO:0000313" key="7">
    <source>
        <dbReference type="Proteomes" id="UP000192257"/>
    </source>
</evidence>
<keyword evidence="3" id="KW-0663">Pyridoxal phosphate</keyword>
<dbReference type="InterPro" id="IPR010977">
    <property type="entry name" value="Aromatic_deC"/>
</dbReference>
<dbReference type="InterPro" id="IPR015421">
    <property type="entry name" value="PyrdxlP-dep_Trfase_major"/>
</dbReference>
<organism evidence="6 7">
    <name type="scientific">Trypanosoma theileri</name>
    <dbReference type="NCBI Taxonomy" id="67003"/>
    <lineage>
        <taxon>Eukaryota</taxon>
        <taxon>Discoba</taxon>
        <taxon>Euglenozoa</taxon>
        <taxon>Kinetoplastea</taxon>
        <taxon>Metakinetoplastina</taxon>
        <taxon>Trypanosomatida</taxon>
        <taxon>Trypanosomatidae</taxon>
        <taxon>Trypanosoma</taxon>
    </lineage>
</organism>
<accession>A0A1X0P0L1</accession>
<dbReference type="STRING" id="67003.A0A1X0P0L1"/>
<evidence type="ECO:0000256" key="1">
    <source>
        <dbReference type="ARBA" id="ARBA00001933"/>
    </source>
</evidence>
<dbReference type="InterPro" id="IPR015424">
    <property type="entry name" value="PyrdxlP-dep_Trfase"/>
</dbReference>
<dbReference type="GO" id="GO:0016831">
    <property type="term" value="F:carboxy-lyase activity"/>
    <property type="evidence" value="ECO:0007669"/>
    <property type="project" value="UniProtKB-KW"/>
</dbReference>
<dbReference type="OrthoDB" id="639767at2759"/>
<dbReference type="EMBL" id="NBCO01000010">
    <property type="protein sequence ID" value="ORC89950.1"/>
    <property type="molecule type" value="Genomic_DNA"/>
</dbReference>
<dbReference type="Proteomes" id="UP000192257">
    <property type="component" value="Unassembled WGS sequence"/>
</dbReference>
<protein>
    <submittedName>
        <fullName evidence="6">Tyrosine decarboxylase</fullName>
    </submittedName>
</protein>
<sequence length="688" mass="77327">MLLGNSGGNAMLPNEFRRSCGLTSLLQRSVQFLSGLRRGVISPTLSSLSLSSLNLTFPSLRGQCLHIHEEKQEQQELENLLNRADIAGCLLNTKTHMAEVQTSLLTSLFAKPHWNNTITHSMTGQAVAKLEKEITDNVAILLHLPSRFFWLPLTSEEERLQRLNYLSLQQQQHQQQLLYHTSSDVSVLKSQSPILHSSNTSTSINNAINNNNNLSGGGGILHETSLESLIVLLTTARAQAHARYLSAHFTSPEDESRLTQRLVLYCSDQCHPLLKKAARCMGIQHIRVLQTVYSPYTHNYPMQVDRLKEALAEDVAKGLYPLMVCGVFGAHATGAVDPLEELADLCRRVKLWFHIDASHSGMALAADYSSTIPLEHYGYYSNNNSDNNNNNNNNNNQQHQEVKQEDNNLSRIPVLNEMWNSAAAAETSWEQNVMTFRNASSFADSIHFTISNSFLPTLSSVSSASLLYVDNISKVATALQRMNAEDEASANMWCTPMITDMSRLRLHYPEMRSNEIIRLALTFFQQKNVFSISYKVRSHQVAMSYLEQRLRADGRFDCSVHASYFGMVLFRWLTLADEETEALMWRWSSILTSLNNEKDSKKDTPCSSSLPRVFLGLARVQRRLHICVGISSGSKKNISENENEYVSKGDVDALMDTLKLAADSSFTTERNDDSPTDISRGVERKKKE</sequence>
<evidence type="ECO:0000313" key="6">
    <source>
        <dbReference type="EMBL" id="ORC89950.1"/>
    </source>
</evidence>
<dbReference type="Pfam" id="PF00282">
    <property type="entry name" value="Pyridoxal_deC"/>
    <property type="match status" value="1"/>
</dbReference>
<dbReference type="Gene3D" id="3.40.640.10">
    <property type="entry name" value="Type I PLP-dependent aspartate aminotransferase-like (Major domain)"/>
    <property type="match status" value="1"/>
</dbReference>
<keyword evidence="2" id="KW-0210">Decarboxylase</keyword>
<dbReference type="RefSeq" id="XP_028884016.1">
    <property type="nucleotide sequence ID" value="XM_029024709.1"/>
</dbReference>
<evidence type="ECO:0000256" key="3">
    <source>
        <dbReference type="ARBA" id="ARBA00022898"/>
    </source>
</evidence>
<reference evidence="6 7" key="1">
    <citation type="submission" date="2017-03" db="EMBL/GenBank/DDBJ databases">
        <title>An alternative strategy for trypanosome survival in the mammalian bloodstream revealed through genome and transcriptome analysis of the ubiquitous bovine parasite Trypanosoma (Megatrypanum) theileri.</title>
        <authorList>
            <person name="Kelly S."/>
            <person name="Ivens A."/>
            <person name="Mott A."/>
            <person name="O'Neill E."/>
            <person name="Emms D."/>
            <person name="Macleod O."/>
            <person name="Voorheis P."/>
            <person name="Matthews J."/>
            <person name="Matthews K."/>
            <person name="Carrington M."/>
        </authorList>
    </citation>
    <scope>NUCLEOTIDE SEQUENCE [LARGE SCALE GENOMIC DNA]</scope>
    <source>
        <strain evidence="6">Edinburgh</strain>
    </source>
</reference>
<dbReference type="AlphaFoldDB" id="A0A1X0P0L1"/>
<proteinExistence type="predicted"/>
<dbReference type="InterPro" id="IPR002129">
    <property type="entry name" value="PyrdxlP-dep_de-COase"/>
</dbReference>
<evidence type="ECO:0000256" key="2">
    <source>
        <dbReference type="ARBA" id="ARBA00022793"/>
    </source>
</evidence>
<feature type="region of interest" description="Disordered" evidence="5">
    <location>
        <begin position="379"/>
        <end position="406"/>
    </location>
</feature>
<dbReference type="SUPFAM" id="SSF53383">
    <property type="entry name" value="PLP-dependent transferases"/>
    <property type="match status" value="1"/>
</dbReference>
<dbReference type="GO" id="GO:0019752">
    <property type="term" value="P:carboxylic acid metabolic process"/>
    <property type="evidence" value="ECO:0007669"/>
    <property type="project" value="InterPro"/>
</dbReference>
<comment type="caution">
    <text evidence="6">The sequence shown here is derived from an EMBL/GenBank/DDBJ whole genome shotgun (WGS) entry which is preliminary data.</text>
</comment>
<dbReference type="PANTHER" id="PTHR11999:SF70">
    <property type="entry name" value="MIP05841P"/>
    <property type="match status" value="1"/>
</dbReference>
<dbReference type="GeneID" id="39984489"/>
<dbReference type="GO" id="GO:0030170">
    <property type="term" value="F:pyridoxal phosphate binding"/>
    <property type="evidence" value="ECO:0007669"/>
    <property type="project" value="InterPro"/>
</dbReference>
<dbReference type="GO" id="GO:0005737">
    <property type="term" value="C:cytoplasm"/>
    <property type="evidence" value="ECO:0007669"/>
    <property type="project" value="TreeGrafter"/>
</dbReference>
<comment type="cofactor">
    <cofactor evidence="1">
        <name>pyridoxal 5'-phosphate</name>
        <dbReference type="ChEBI" id="CHEBI:597326"/>
    </cofactor>
</comment>
<keyword evidence="4" id="KW-0456">Lyase</keyword>